<accession>A0ABQ0B1U5</accession>
<dbReference type="PROSITE" id="PS51257">
    <property type="entry name" value="PROKAR_LIPOPROTEIN"/>
    <property type="match status" value="1"/>
</dbReference>
<sequence>MRKFVKMLLAAALAASFAAGLSGCSVSREDKDKVRDLEFQVAAQGELPQELSKLIAQKVSQPFKLTYTDSQNLYIAVGYGAQPTGGYSISVKELYLTENSIILQTELMGPEKGEDPGTEQSFPYIVLRTELLEEPVVFQ</sequence>
<gene>
    <name evidence="3" type="ORF">F130042H8_33100</name>
</gene>
<evidence type="ECO:0000313" key="3">
    <source>
        <dbReference type="EMBL" id="GAA6270250.1"/>
    </source>
</evidence>
<feature type="domain" description="PrcB C-terminal" evidence="2">
    <location>
        <begin position="73"/>
        <end position="130"/>
    </location>
</feature>
<dbReference type="InterPro" id="IPR025748">
    <property type="entry name" value="PrcB_C_dom"/>
</dbReference>
<evidence type="ECO:0000313" key="4">
    <source>
        <dbReference type="Proteomes" id="UP001600894"/>
    </source>
</evidence>
<comment type="caution">
    <text evidence="3">The sequence shown here is derived from an EMBL/GenBank/DDBJ whole genome shotgun (WGS) entry which is preliminary data.</text>
</comment>
<feature type="signal peptide" evidence="1">
    <location>
        <begin position="1"/>
        <end position="18"/>
    </location>
</feature>
<proteinExistence type="predicted"/>
<feature type="chain" id="PRO_5045633872" description="PrcB C-terminal domain-containing protein" evidence="1">
    <location>
        <begin position="19"/>
        <end position="139"/>
    </location>
</feature>
<reference evidence="3 4" key="1">
    <citation type="submission" date="2024-04" db="EMBL/GenBank/DDBJ databases">
        <title>Defined microbial consortia suppress multidrug-resistant proinflammatory Enterobacteriaceae via ecological control.</title>
        <authorList>
            <person name="Furuichi M."/>
            <person name="Kawaguchi T."/>
            <person name="Pust M."/>
            <person name="Yasuma K."/>
            <person name="Plichta D."/>
            <person name="Hasegawa N."/>
            <person name="Ohya T."/>
            <person name="Bhattarai S."/>
            <person name="Sasajima S."/>
            <person name="Aoto Y."/>
            <person name="Tuganbaev T."/>
            <person name="Yaginuma M."/>
            <person name="Ueda M."/>
            <person name="Okahashi N."/>
            <person name="Amafuji K."/>
            <person name="Kiridooshi Y."/>
            <person name="Sugita K."/>
            <person name="Strazar M."/>
            <person name="Skelly A."/>
            <person name="Suda W."/>
            <person name="Hattori M."/>
            <person name="Nakamoto N."/>
            <person name="Caballero S."/>
            <person name="Norman J."/>
            <person name="Olle B."/>
            <person name="Tanoue T."/>
            <person name="Arita M."/>
            <person name="Bucci V."/>
            <person name="Atarashi K."/>
            <person name="Xavier R."/>
            <person name="Honda K."/>
        </authorList>
    </citation>
    <scope>NUCLEOTIDE SEQUENCE [LARGE SCALE GENOMIC DNA]</scope>
    <source>
        <strain evidence="4">f13</strain>
    </source>
</reference>
<dbReference type="Proteomes" id="UP001600894">
    <property type="component" value="Unassembled WGS sequence"/>
</dbReference>
<keyword evidence="1" id="KW-0732">Signal</keyword>
<name>A0ABQ0B1U5_9FIRM</name>
<keyword evidence="4" id="KW-1185">Reference proteome</keyword>
<organism evidence="3 4">
    <name type="scientific">Enterocloster alcoholdehydrogenati</name>
    <dbReference type="NCBI Taxonomy" id="2547410"/>
    <lineage>
        <taxon>Bacteria</taxon>
        <taxon>Bacillati</taxon>
        <taxon>Bacillota</taxon>
        <taxon>Clostridia</taxon>
        <taxon>Lachnospirales</taxon>
        <taxon>Lachnospiraceae</taxon>
        <taxon>Enterocloster</taxon>
    </lineage>
</organism>
<protein>
    <recommendedName>
        <fullName evidence="2">PrcB C-terminal domain-containing protein</fullName>
    </recommendedName>
</protein>
<dbReference type="EMBL" id="BAABXL010000001">
    <property type="protein sequence ID" value="GAA6270250.1"/>
    <property type="molecule type" value="Genomic_DNA"/>
</dbReference>
<dbReference type="Pfam" id="PF14343">
    <property type="entry name" value="PrcB_C"/>
    <property type="match status" value="1"/>
</dbReference>
<evidence type="ECO:0000256" key="1">
    <source>
        <dbReference type="SAM" id="SignalP"/>
    </source>
</evidence>
<evidence type="ECO:0000259" key="2">
    <source>
        <dbReference type="Pfam" id="PF14343"/>
    </source>
</evidence>
<dbReference type="RefSeq" id="WP_176255031.1">
    <property type="nucleotide sequence ID" value="NZ_BAABXL010000001.1"/>
</dbReference>